<dbReference type="AlphaFoldDB" id="A0A6G1K0N4"/>
<sequence length="234" mass="26372">MNPLVFLFVITAVGLAHTSCLCSNSGVALDSCKDKHYKQSFATLHRQDWAQNGDQDMGIVNINVNVYDRTDAPIQDILDDLLPPPLIHSHSPQHMRTGGKPYVVTKTEVATVTVTLDERDKGFLVNREPYVVTKTIRLMVPVVPKAEVATVTVTLDEREKGFLVNREPEQTSPKLLFPESHSPENIVCYEVSPKTKTYQLVTLLYRFWVTCAKRDEKKVAEKMEKISVISSMID</sequence>
<evidence type="ECO:0000256" key="1">
    <source>
        <dbReference type="SAM" id="SignalP"/>
    </source>
</evidence>
<protein>
    <submittedName>
        <fullName evidence="2">Uncharacterized protein</fullName>
    </submittedName>
</protein>
<reference evidence="2" key="1">
    <citation type="journal article" date="2020" name="Stud. Mycol.">
        <title>101 Dothideomycetes genomes: a test case for predicting lifestyles and emergence of pathogens.</title>
        <authorList>
            <person name="Haridas S."/>
            <person name="Albert R."/>
            <person name="Binder M."/>
            <person name="Bloem J."/>
            <person name="Labutti K."/>
            <person name="Salamov A."/>
            <person name="Andreopoulos B."/>
            <person name="Baker S."/>
            <person name="Barry K."/>
            <person name="Bills G."/>
            <person name="Bluhm B."/>
            <person name="Cannon C."/>
            <person name="Castanera R."/>
            <person name="Culley D."/>
            <person name="Daum C."/>
            <person name="Ezra D."/>
            <person name="Gonzalez J."/>
            <person name="Henrissat B."/>
            <person name="Kuo A."/>
            <person name="Liang C."/>
            <person name="Lipzen A."/>
            <person name="Lutzoni F."/>
            <person name="Magnuson J."/>
            <person name="Mondo S."/>
            <person name="Nolan M."/>
            <person name="Ohm R."/>
            <person name="Pangilinan J."/>
            <person name="Park H.-J."/>
            <person name="Ramirez L."/>
            <person name="Alfaro M."/>
            <person name="Sun H."/>
            <person name="Tritt A."/>
            <person name="Yoshinaga Y."/>
            <person name="Zwiers L.-H."/>
            <person name="Turgeon B."/>
            <person name="Goodwin S."/>
            <person name="Spatafora J."/>
            <person name="Crous P."/>
            <person name="Grigoriev I."/>
        </authorList>
    </citation>
    <scope>NUCLEOTIDE SEQUENCE</scope>
    <source>
        <strain evidence="2">CBS 279.74</strain>
    </source>
</reference>
<dbReference type="EMBL" id="MU005777">
    <property type="protein sequence ID" value="KAF2705957.1"/>
    <property type="molecule type" value="Genomic_DNA"/>
</dbReference>
<evidence type="ECO:0000313" key="3">
    <source>
        <dbReference type="Proteomes" id="UP000799428"/>
    </source>
</evidence>
<dbReference type="Proteomes" id="UP000799428">
    <property type="component" value="Unassembled WGS sequence"/>
</dbReference>
<accession>A0A6G1K0N4</accession>
<keyword evidence="3" id="KW-1185">Reference proteome</keyword>
<proteinExistence type="predicted"/>
<feature type="signal peptide" evidence="1">
    <location>
        <begin position="1"/>
        <end position="18"/>
    </location>
</feature>
<feature type="chain" id="PRO_5026276484" evidence="1">
    <location>
        <begin position="19"/>
        <end position="234"/>
    </location>
</feature>
<name>A0A6G1K0N4_9PLEO</name>
<keyword evidence="1" id="KW-0732">Signal</keyword>
<organism evidence="2 3">
    <name type="scientific">Pleomassaria siparia CBS 279.74</name>
    <dbReference type="NCBI Taxonomy" id="1314801"/>
    <lineage>
        <taxon>Eukaryota</taxon>
        <taxon>Fungi</taxon>
        <taxon>Dikarya</taxon>
        <taxon>Ascomycota</taxon>
        <taxon>Pezizomycotina</taxon>
        <taxon>Dothideomycetes</taxon>
        <taxon>Pleosporomycetidae</taxon>
        <taxon>Pleosporales</taxon>
        <taxon>Pleomassariaceae</taxon>
        <taxon>Pleomassaria</taxon>
    </lineage>
</organism>
<evidence type="ECO:0000313" key="2">
    <source>
        <dbReference type="EMBL" id="KAF2705957.1"/>
    </source>
</evidence>
<gene>
    <name evidence="2" type="ORF">K504DRAFT_493793</name>
</gene>